<dbReference type="GO" id="GO:0005524">
    <property type="term" value="F:ATP binding"/>
    <property type="evidence" value="ECO:0007669"/>
    <property type="project" value="UniProtKB-UniRule"/>
</dbReference>
<keyword evidence="3" id="KW-0808">Transferase</keyword>
<evidence type="ECO:0000256" key="10">
    <source>
        <dbReference type="ARBA" id="ARBA00023242"/>
    </source>
</evidence>
<evidence type="ECO:0000256" key="13">
    <source>
        <dbReference type="SAM" id="Coils"/>
    </source>
</evidence>
<keyword evidence="10" id="KW-0539">Nucleus</keyword>
<feature type="binding site" evidence="12">
    <location>
        <position position="269"/>
    </location>
    <ligand>
        <name>ATP</name>
        <dbReference type="ChEBI" id="CHEBI:30616"/>
    </ligand>
</feature>
<comment type="subcellular location">
    <subcellularLocation>
        <location evidence="1">Nucleus</location>
    </subcellularLocation>
</comment>
<dbReference type="FunFam" id="3.30.200.20:FF:000115">
    <property type="entry name" value="Wee1-like kinase 2"/>
    <property type="match status" value="1"/>
</dbReference>
<dbReference type="GO" id="GO:0005634">
    <property type="term" value="C:nucleus"/>
    <property type="evidence" value="ECO:0007669"/>
    <property type="project" value="UniProtKB-SubCell"/>
</dbReference>
<evidence type="ECO:0000256" key="3">
    <source>
        <dbReference type="ARBA" id="ARBA00022679"/>
    </source>
</evidence>
<evidence type="ECO:0000256" key="4">
    <source>
        <dbReference type="ARBA" id="ARBA00022723"/>
    </source>
</evidence>
<accession>A0A8B8AUJ8</accession>
<dbReference type="SUPFAM" id="SSF56112">
    <property type="entry name" value="Protein kinase-like (PK-like)"/>
    <property type="match status" value="1"/>
</dbReference>
<comment type="similarity">
    <text evidence="11">Belongs to the protein kinase superfamily. Ser/Thr protein kinase family. GCN2 subfamily.</text>
</comment>
<dbReference type="Gene3D" id="1.10.510.10">
    <property type="entry name" value="Transferase(Phosphotransferase) domain 1"/>
    <property type="match status" value="1"/>
</dbReference>
<feature type="coiled-coil region" evidence="13">
    <location>
        <begin position="515"/>
        <end position="542"/>
    </location>
</feature>
<dbReference type="InterPro" id="IPR000719">
    <property type="entry name" value="Prot_kinase_dom"/>
</dbReference>
<dbReference type="FunFam" id="1.10.510.10:FF:000989">
    <property type="entry name" value="Wee1-like protein kinase"/>
    <property type="match status" value="1"/>
</dbReference>
<feature type="domain" description="Protein kinase" evidence="15">
    <location>
        <begin position="239"/>
        <end position="514"/>
    </location>
</feature>
<keyword evidence="13" id="KW-0175">Coiled coil</keyword>
<reference evidence="17" key="1">
    <citation type="submission" date="2025-08" db="UniProtKB">
        <authorList>
            <consortium name="RefSeq"/>
        </authorList>
    </citation>
    <scope>IDENTIFICATION</scope>
    <source>
        <tissue evidence="17">Whole sample</tissue>
    </source>
</reference>
<dbReference type="Pfam" id="PF00069">
    <property type="entry name" value="Pkinase"/>
    <property type="match status" value="1"/>
</dbReference>
<evidence type="ECO:0000256" key="6">
    <source>
        <dbReference type="ARBA" id="ARBA00022777"/>
    </source>
</evidence>
<dbReference type="RefSeq" id="XP_022294997.1">
    <property type="nucleotide sequence ID" value="XM_022439289.1"/>
</dbReference>
<evidence type="ECO:0000256" key="8">
    <source>
        <dbReference type="ARBA" id="ARBA00022842"/>
    </source>
</evidence>
<evidence type="ECO:0000256" key="12">
    <source>
        <dbReference type="PROSITE-ProRule" id="PRU10141"/>
    </source>
</evidence>
<dbReference type="AlphaFoldDB" id="A0A8B8AUJ8"/>
<dbReference type="PROSITE" id="PS00107">
    <property type="entry name" value="PROTEIN_KINASE_ATP"/>
    <property type="match status" value="1"/>
</dbReference>
<evidence type="ECO:0000313" key="17">
    <source>
        <dbReference type="RefSeq" id="XP_022294997.1"/>
    </source>
</evidence>
<evidence type="ECO:0000256" key="9">
    <source>
        <dbReference type="ARBA" id="ARBA00023137"/>
    </source>
</evidence>
<proteinExistence type="inferred from homology"/>
<organism evidence="16 17">
    <name type="scientific">Crassostrea virginica</name>
    <name type="common">Eastern oyster</name>
    <dbReference type="NCBI Taxonomy" id="6565"/>
    <lineage>
        <taxon>Eukaryota</taxon>
        <taxon>Metazoa</taxon>
        <taxon>Spiralia</taxon>
        <taxon>Lophotrochozoa</taxon>
        <taxon>Mollusca</taxon>
        <taxon>Bivalvia</taxon>
        <taxon>Autobranchia</taxon>
        <taxon>Pteriomorphia</taxon>
        <taxon>Ostreida</taxon>
        <taxon>Ostreoidea</taxon>
        <taxon>Ostreidae</taxon>
        <taxon>Crassostrea</taxon>
    </lineage>
</organism>
<dbReference type="GeneID" id="111105116"/>
<dbReference type="GO" id="GO:0004715">
    <property type="term" value="F:non-membrane spanning protein tyrosine kinase activity"/>
    <property type="evidence" value="ECO:0007669"/>
    <property type="project" value="UniProtKB-EC"/>
</dbReference>
<dbReference type="KEGG" id="cvn:111105116"/>
<dbReference type="InterPro" id="IPR011009">
    <property type="entry name" value="Kinase-like_dom_sf"/>
</dbReference>
<feature type="compositionally biased region" description="Polar residues" evidence="14">
    <location>
        <begin position="47"/>
        <end position="61"/>
    </location>
</feature>
<keyword evidence="6" id="KW-0418">Kinase</keyword>
<keyword evidence="16" id="KW-1185">Reference proteome</keyword>
<dbReference type="Proteomes" id="UP000694844">
    <property type="component" value="Chromosome 7"/>
</dbReference>
<dbReference type="PANTHER" id="PTHR11042:SF185">
    <property type="entry name" value="WEE1-LIKE PROTEIN KINASE"/>
    <property type="match status" value="1"/>
</dbReference>
<dbReference type="InterPro" id="IPR008271">
    <property type="entry name" value="Ser/Thr_kinase_AS"/>
</dbReference>
<dbReference type="GO" id="GO:0005737">
    <property type="term" value="C:cytoplasm"/>
    <property type="evidence" value="ECO:0007669"/>
    <property type="project" value="TreeGrafter"/>
</dbReference>
<dbReference type="PROSITE" id="PS00108">
    <property type="entry name" value="PROTEIN_KINASE_ST"/>
    <property type="match status" value="1"/>
</dbReference>
<evidence type="ECO:0000256" key="14">
    <source>
        <dbReference type="SAM" id="MobiDB-lite"/>
    </source>
</evidence>
<name>A0A8B8AUJ8_CRAVI</name>
<evidence type="ECO:0000256" key="5">
    <source>
        <dbReference type="ARBA" id="ARBA00022741"/>
    </source>
</evidence>
<dbReference type="InterPro" id="IPR050339">
    <property type="entry name" value="CC_SR_Kinase"/>
</dbReference>
<keyword evidence="7 12" id="KW-0067">ATP-binding</keyword>
<evidence type="ECO:0000256" key="11">
    <source>
        <dbReference type="ARBA" id="ARBA00037982"/>
    </source>
</evidence>
<keyword evidence="4" id="KW-0479">Metal-binding</keyword>
<keyword evidence="9" id="KW-0829">Tyrosine-protein kinase</keyword>
<keyword evidence="5 12" id="KW-0547">Nucleotide-binding</keyword>
<dbReference type="GO" id="GO:0046872">
    <property type="term" value="F:metal ion binding"/>
    <property type="evidence" value="ECO:0007669"/>
    <property type="project" value="UniProtKB-KW"/>
</dbReference>
<dbReference type="SMART" id="SM00220">
    <property type="entry name" value="S_TKc"/>
    <property type="match status" value="1"/>
</dbReference>
<dbReference type="InterPro" id="IPR017441">
    <property type="entry name" value="Protein_kinase_ATP_BS"/>
</dbReference>
<feature type="region of interest" description="Disordered" evidence="14">
    <location>
        <begin position="35"/>
        <end position="112"/>
    </location>
</feature>
<keyword evidence="8" id="KW-0460">Magnesium</keyword>
<evidence type="ECO:0000256" key="1">
    <source>
        <dbReference type="ARBA" id="ARBA00004123"/>
    </source>
</evidence>
<dbReference type="OrthoDB" id="5337378at2759"/>
<sequence>MSVSQSRLGLGKRSIMKSLDTNIVKTLTYVDSDGELSPLELDGDFSLNGSSPISSPYANNSDRMEDQSSEFLEMDLPPSSPCPSPKPRRRPLKSRRFSPIPFSTYHEGDVDEASEQRVPAPGIEFSSPACPVSPPHRRLRALRLFDTPHTPKSLLQKARRRRLTDDKKRHREERVEANFNPFTPNNNRPGSATFIGKRNRSQFERSLLEDSADEIEIDIPSTKKIALHEINTSRYNEEFYEVCKLGDGEYGSVFKCVHRLDGCTYAIKKSKTPVAGSVYERNALNEVYAHAVLGIHQHVVRYYSAWAEDDYMYIQNEYCNGGSLSEVLETNRRTGSRMSESDFKQVLLQVAQGLRLIHTQNLVHLDIKPGNIFIHRNEKFLRSPESGMESCEELDDDEVEETPAIIYKIGDLGHVTSVSNPTVEDGDCRYLPKEILNDDYDHLSKADIFSLGVTMYEAATGCQLPKNGEEWHAIRRGELQNIPQYSSEINDYSMVHPNPSCRPSALAITHHPALCPQAQKSRAQLRKELNEERLKNEVLSRKLLEATRCIPRPFRHSGRKVFPQRRLRQPLGATQATSSGQKYEKKHEPLGILMPQLLTETTADSAIIGLGG</sequence>
<evidence type="ECO:0000313" key="16">
    <source>
        <dbReference type="Proteomes" id="UP000694844"/>
    </source>
</evidence>
<evidence type="ECO:0000259" key="15">
    <source>
        <dbReference type="PROSITE" id="PS50011"/>
    </source>
</evidence>
<protein>
    <recommendedName>
        <fullName evidence="2">non-specific protein-tyrosine kinase</fullName>
        <ecNumber evidence="2">2.7.10.2</ecNumber>
    </recommendedName>
</protein>
<dbReference type="PROSITE" id="PS50011">
    <property type="entry name" value="PROTEIN_KINASE_DOM"/>
    <property type="match status" value="1"/>
</dbReference>
<gene>
    <name evidence="17" type="primary">LOC111105116</name>
</gene>
<dbReference type="PANTHER" id="PTHR11042">
    <property type="entry name" value="EUKARYOTIC TRANSLATION INITIATION FACTOR 2-ALPHA KINASE EIF2-ALPHA KINASE -RELATED"/>
    <property type="match status" value="1"/>
</dbReference>
<dbReference type="Gene3D" id="3.30.200.20">
    <property type="entry name" value="Phosphorylase Kinase, domain 1"/>
    <property type="match status" value="1"/>
</dbReference>
<evidence type="ECO:0000256" key="2">
    <source>
        <dbReference type="ARBA" id="ARBA00011903"/>
    </source>
</evidence>
<dbReference type="EC" id="2.7.10.2" evidence="2"/>
<evidence type="ECO:0000256" key="7">
    <source>
        <dbReference type="ARBA" id="ARBA00022840"/>
    </source>
</evidence>
<feature type="compositionally biased region" description="Basic residues" evidence="14">
    <location>
        <begin position="86"/>
        <end position="96"/>
    </location>
</feature>